<dbReference type="GO" id="GO:0005739">
    <property type="term" value="C:mitochondrion"/>
    <property type="evidence" value="ECO:0007669"/>
    <property type="project" value="GOC"/>
</dbReference>
<comment type="caution">
    <text evidence="1">The sequence shown here is derived from an EMBL/GenBank/DDBJ whole genome shotgun (WGS) entry which is preliminary data.</text>
</comment>
<accession>A0A6A5DK26</accession>
<dbReference type="CTD" id="24598253"/>
<reference evidence="1" key="4">
    <citation type="journal article" date="2022" name="PLoS Pathog.">
        <title>Chromosome-level genome of Schistosoma haematobium underpins genome-wide explorations of molecular variation.</title>
        <authorList>
            <person name="Stroehlein A.J."/>
            <person name="Korhonen P.K."/>
            <person name="Lee V.V."/>
            <person name="Ralph S.A."/>
            <person name="Mentink-Kane M."/>
            <person name="You H."/>
            <person name="McManus D.P."/>
            <person name="Tchuente L.T."/>
            <person name="Stothard J.R."/>
            <person name="Kaur P."/>
            <person name="Dudchenko O."/>
            <person name="Aiden E.L."/>
            <person name="Yang B."/>
            <person name="Yang H."/>
            <person name="Emery A.M."/>
            <person name="Webster B.L."/>
            <person name="Brindley P.J."/>
            <person name="Rollinson D."/>
            <person name="Chang B.C.H."/>
            <person name="Gasser R.B."/>
            <person name="Young N.D."/>
        </authorList>
    </citation>
    <scope>NUCLEOTIDE SEQUENCE</scope>
</reference>
<keyword evidence="2" id="KW-1185">Reference proteome</keyword>
<reference evidence="1" key="3">
    <citation type="submission" date="2021-06" db="EMBL/GenBank/DDBJ databases">
        <title>Chromosome-level genome assembly for S. haematobium.</title>
        <authorList>
            <person name="Stroehlein A.J."/>
        </authorList>
    </citation>
    <scope>NUCLEOTIDE SEQUENCE</scope>
</reference>
<name>A0A6A5DK26_SCHHA</name>
<evidence type="ECO:0000313" key="1">
    <source>
        <dbReference type="EMBL" id="KAH9589577.1"/>
    </source>
</evidence>
<evidence type="ECO:0000313" key="2">
    <source>
        <dbReference type="Proteomes" id="UP000471633"/>
    </source>
</evidence>
<dbReference type="InterPro" id="IPR019174">
    <property type="entry name" value="NADH_DH_b-subcmplx_su6"/>
</dbReference>
<dbReference type="EMBL" id="AMPZ03000002">
    <property type="protein sequence ID" value="KAH9589577.1"/>
    <property type="molecule type" value="Genomic_DNA"/>
</dbReference>
<reference evidence="1" key="1">
    <citation type="journal article" date="2012" name="Nat. Genet.">
        <title>Whole-genome sequence of Schistosoma haematobium.</title>
        <authorList>
            <person name="Young N.D."/>
            <person name="Jex A.R."/>
            <person name="Li B."/>
            <person name="Liu S."/>
            <person name="Yang L."/>
            <person name="Xiong Z."/>
            <person name="Li Y."/>
            <person name="Cantacessi C."/>
            <person name="Hall R.S."/>
            <person name="Xu X."/>
            <person name="Chen F."/>
            <person name="Wu X."/>
            <person name="Zerlotini A."/>
            <person name="Oliveira G."/>
            <person name="Hofmann A."/>
            <person name="Zhang G."/>
            <person name="Fang X."/>
            <person name="Kang Y."/>
            <person name="Campbell B.E."/>
            <person name="Loukas A."/>
            <person name="Ranganathan S."/>
            <person name="Rollinson D."/>
            <person name="Rinaldi G."/>
            <person name="Brindley P.J."/>
            <person name="Yang H."/>
            <person name="Wang J."/>
            <person name="Wang J."/>
            <person name="Gasser R.B."/>
        </authorList>
    </citation>
    <scope>NUCLEOTIDE SEQUENCE</scope>
</reference>
<gene>
    <name evidence="1" type="primary">NDUFB6_1</name>
    <name evidence="1" type="ORF">MS3_00002596</name>
</gene>
<dbReference type="Pfam" id="PF09782">
    <property type="entry name" value="NDUF_B6"/>
    <property type="match status" value="1"/>
</dbReference>
<dbReference type="PANTHER" id="PTHR21106">
    <property type="entry name" value="NADH DEHYDROGENASE [UBIQUINONE] 1 BETA SUBCOMPLEX SUBUNIT 6"/>
    <property type="match status" value="1"/>
</dbReference>
<dbReference type="Proteomes" id="UP000471633">
    <property type="component" value="Unassembled WGS sequence"/>
</dbReference>
<dbReference type="AlphaFoldDB" id="A0A6A5DK26"/>
<protein>
    <submittedName>
        <fullName evidence="1">NADH dehydrogenase (Ubiquinone) 1 beta subcomplex, 6, variant 4</fullName>
    </submittedName>
</protein>
<dbReference type="GO" id="GO:0006120">
    <property type="term" value="P:mitochondrial electron transport, NADH to ubiquinone"/>
    <property type="evidence" value="ECO:0007669"/>
    <property type="project" value="InterPro"/>
</dbReference>
<dbReference type="RefSeq" id="XP_012802360.1">
    <property type="nucleotide sequence ID" value="XM_012946906.3"/>
</dbReference>
<dbReference type="PANTHER" id="PTHR21106:SF2">
    <property type="entry name" value="NADH DEHYDROGENASE [UBIQUINONE] 1 BETA SUBCOMPLEX SUBUNIT 6"/>
    <property type="match status" value="1"/>
</dbReference>
<dbReference type="KEGG" id="shx:MS3_00002596"/>
<sequence>MTSSSPETNLKIDPEVLEIQKKIYKELLLKQYDLKRGSKFLPIDIEPFKHQRHRLALPFTDEDRAARRQYLKDQLLSEREPVNVPEWTRVNIFRRIYRMPFDALTNLVRPIIVSLHPILFHVKGDHRSWYFRAAIPKVTCTLILFWFAWYRIKYCDNWETCAKAVKSKAYRRQMWPGQPEFSTAWKVDDFGMEGFDQRTALLGDKLVTSGA</sequence>
<dbReference type="GeneID" id="24598253"/>
<reference evidence="1" key="2">
    <citation type="journal article" date="2019" name="Gigascience">
        <title>High-quality Schistosoma haematobium genome achieved by single-molecule and long-range sequencing.</title>
        <authorList>
            <person name="Stroehlein A.J."/>
            <person name="Korhonen P.K."/>
            <person name="Chong T.M."/>
            <person name="Lim Y.L."/>
            <person name="Chan K.G."/>
            <person name="Webster B."/>
            <person name="Rollinson D."/>
            <person name="Brindley P.J."/>
            <person name="Gasser R.B."/>
            <person name="Young N.D."/>
        </authorList>
    </citation>
    <scope>NUCLEOTIDE SEQUENCE</scope>
</reference>
<proteinExistence type="predicted"/>
<organism evidence="1 2">
    <name type="scientific">Schistosoma haematobium</name>
    <name type="common">Blood fluke</name>
    <dbReference type="NCBI Taxonomy" id="6185"/>
    <lineage>
        <taxon>Eukaryota</taxon>
        <taxon>Metazoa</taxon>
        <taxon>Spiralia</taxon>
        <taxon>Lophotrochozoa</taxon>
        <taxon>Platyhelminthes</taxon>
        <taxon>Trematoda</taxon>
        <taxon>Digenea</taxon>
        <taxon>Strigeidida</taxon>
        <taxon>Schistosomatoidea</taxon>
        <taxon>Schistosomatidae</taxon>
        <taxon>Schistosoma</taxon>
    </lineage>
</organism>